<keyword evidence="2" id="KW-1185">Reference proteome</keyword>
<sequence>MLYTGPNVVSKRLITANAKWIIYHKNVRKRSYSKGKQAPQTVAKPGSTHNKLMARVSWDWQGNIHYEFLPPGKTINLDLYYQQLMTLKQEVEKKRPESINRKDVVFDHYNARPPTFLATQQILRGFGWKVLMHPLPELAPSDFHLFRSLQNSLDSVSSLSKLVSWRFVRRRVSPPGARARPRAAVCVRPLPLVITP</sequence>
<accession>A0A4C1TN67</accession>
<dbReference type="GO" id="GO:0031297">
    <property type="term" value="P:replication fork processing"/>
    <property type="evidence" value="ECO:0007669"/>
    <property type="project" value="TreeGrafter"/>
</dbReference>
<dbReference type="InterPro" id="IPR001888">
    <property type="entry name" value="Transposase_1"/>
</dbReference>
<dbReference type="GO" id="GO:0000014">
    <property type="term" value="F:single-stranded DNA endodeoxyribonuclease activity"/>
    <property type="evidence" value="ECO:0007669"/>
    <property type="project" value="TreeGrafter"/>
</dbReference>
<dbReference type="Proteomes" id="UP000299102">
    <property type="component" value="Unassembled WGS sequence"/>
</dbReference>
<dbReference type="EMBL" id="BGZK01000068">
    <property type="protein sequence ID" value="GBP14997.1"/>
    <property type="molecule type" value="Genomic_DNA"/>
</dbReference>
<dbReference type="AlphaFoldDB" id="A0A4C1TN67"/>
<organism evidence="1 2">
    <name type="scientific">Eumeta variegata</name>
    <name type="common">Bagworm moth</name>
    <name type="synonym">Eumeta japonica</name>
    <dbReference type="NCBI Taxonomy" id="151549"/>
    <lineage>
        <taxon>Eukaryota</taxon>
        <taxon>Metazoa</taxon>
        <taxon>Ecdysozoa</taxon>
        <taxon>Arthropoda</taxon>
        <taxon>Hexapoda</taxon>
        <taxon>Insecta</taxon>
        <taxon>Pterygota</taxon>
        <taxon>Neoptera</taxon>
        <taxon>Endopterygota</taxon>
        <taxon>Lepidoptera</taxon>
        <taxon>Glossata</taxon>
        <taxon>Ditrysia</taxon>
        <taxon>Tineoidea</taxon>
        <taxon>Psychidae</taxon>
        <taxon>Oiketicinae</taxon>
        <taxon>Eumeta</taxon>
    </lineage>
</organism>
<dbReference type="GO" id="GO:0044774">
    <property type="term" value="P:mitotic DNA integrity checkpoint signaling"/>
    <property type="evidence" value="ECO:0007669"/>
    <property type="project" value="TreeGrafter"/>
</dbReference>
<dbReference type="GO" id="GO:0000729">
    <property type="term" value="P:DNA double-strand break processing"/>
    <property type="evidence" value="ECO:0007669"/>
    <property type="project" value="TreeGrafter"/>
</dbReference>
<proteinExistence type="predicted"/>
<dbReference type="GO" id="GO:0003690">
    <property type="term" value="F:double-stranded DNA binding"/>
    <property type="evidence" value="ECO:0007669"/>
    <property type="project" value="TreeGrafter"/>
</dbReference>
<dbReference type="Pfam" id="PF01359">
    <property type="entry name" value="Transposase_1"/>
    <property type="match status" value="1"/>
</dbReference>
<dbReference type="PANTHER" id="PTHR46060:SF2">
    <property type="entry name" value="HISTONE-LYSINE N-METHYLTRANSFERASE SETMAR"/>
    <property type="match status" value="1"/>
</dbReference>
<dbReference type="GO" id="GO:0003697">
    <property type="term" value="F:single-stranded DNA binding"/>
    <property type="evidence" value="ECO:0007669"/>
    <property type="project" value="TreeGrafter"/>
</dbReference>
<gene>
    <name evidence="1" type="ORF">EVAR_6645_1</name>
</gene>
<evidence type="ECO:0000313" key="1">
    <source>
        <dbReference type="EMBL" id="GBP14997.1"/>
    </source>
</evidence>
<name>A0A4C1TN67_EUMVA</name>
<dbReference type="GO" id="GO:0035861">
    <property type="term" value="C:site of double-strand break"/>
    <property type="evidence" value="ECO:0007669"/>
    <property type="project" value="TreeGrafter"/>
</dbReference>
<dbReference type="GO" id="GO:0046975">
    <property type="term" value="F:histone H3K36 methyltransferase activity"/>
    <property type="evidence" value="ECO:0007669"/>
    <property type="project" value="TreeGrafter"/>
</dbReference>
<dbReference type="OrthoDB" id="416253at2759"/>
<dbReference type="STRING" id="151549.A0A4C1TN67"/>
<dbReference type="GO" id="GO:0042800">
    <property type="term" value="F:histone H3K4 methyltransferase activity"/>
    <property type="evidence" value="ECO:0007669"/>
    <property type="project" value="TreeGrafter"/>
</dbReference>
<protein>
    <submittedName>
        <fullName evidence="1">Mariner Mos1 transposase</fullName>
    </submittedName>
</protein>
<dbReference type="GO" id="GO:0015074">
    <property type="term" value="P:DNA integration"/>
    <property type="evidence" value="ECO:0007669"/>
    <property type="project" value="TreeGrafter"/>
</dbReference>
<dbReference type="GO" id="GO:0000793">
    <property type="term" value="C:condensed chromosome"/>
    <property type="evidence" value="ECO:0007669"/>
    <property type="project" value="TreeGrafter"/>
</dbReference>
<dbReference type="PANTHER" id="PTHR46060">
    <property type="entry name" value="MARINER MOS1 TRANSPOSASE-LIKE PROTEIN"/>
    <property type="match status" value="1"/>
</dbReference>
<reference evidence="1 2" key="1">
    <citation type="journal article" date="2019" name="Commun. Biol.">
        <title>The bagworm genome reveals a unique fibroin gene that provides high tensile strength.</title>
        <authorList>
            <person name="Kono N."/>
            <person name="Nakamura H."/>
            <person name="Ohtoshi R."/>
            <person name="Tomita M."/>
            <person name="Numata K."/>
            <person name="Arakawa K."/>
        </authorList>
    </citation>
    <scope>NUCLEOTIDE SEQUENCE [LARGE SCALE GENOMIC DNA]</scope>
</reference>
<comment type="caution">
    <text evidence="1">The sequence shown here is derived from an EMBL/GenBank/DDBJ whole genome shotgun (WGS) entry which is preliminary data.</text>
</comment>
<dbReference type="GO" id="GO:0006303">
    <property type="term" value="P:double-strand break repair via nonhomologous end joining"/>
    <property type="evidence" value="ECO:0007669"/>
    <property type="project" value="TreeGrafter"/>
</dbReference>
<dbReference type="InterPro" id="IPR036397">
    <property type="entry name" value="RNaseH_sf"/>
</dbReference>
<dbReference type="GO" id="GO:0044547">
    <property type="term" value="F:DNA topoisomerase binding"/>
    <property type="evidence" value="ECO:0007669"/>
    <property type="project" value="TreeGrafter"/>
</dbReference>
<evidence type="ECO:0000313" key="2">
    <source>
        <dbReference type="Proteomes" id="UP000299102"/>
    </source>
</evidence>
<dbReference type="Gene3D" id="3.30.420.10">
    <property type="entry name" value="Ribonuclease H-like superfamily/Ribonuclease H"/>
    <property type="match status" value="1"/>
</dbReference>
<dbReference type="InterPro" id="IPR052709">
    <property type="entry name" value="Transposase-MT_Hybrid"/>
</dbReference>
<dbReference type="GO" id="GO:0005634">
    <property type="term" value="C:nucleus"/>
    <property type="evidence" value="ECO:0007669"/>
    <property type="project" value="TreeGrafter"/>
</dbReference>